<name>H1D1P9_9FIRM</name>
<comment type="caution">
    <text evidence="2">The sequence shown here is derived from an EMBL/GenBank/DDBJ whole genome shotgun (WGS) entry which is preliminary data.</text>
</comment>
<evidence type="ECO:0000313" key="3">
    <source>
        <dbReference type="Proteomes" id="UP000003277"/>
    </source>
</evidence>
<reference evidence="2 3" key="1">
    <citation type="submission" date="2011-11" db="EMBL/GenBank/DDBJ databases">
        <title>The Genome Sequence of Dialister succinatiphilus YIT 11850.</title>
        <authorList>
            <consortium name="The Broad Institute Genome Sequencing Platform"/>
            <person name="Earl A."/>
            <person name="Ward D."/>
            <person name="Feldgarden M."/>
            <person name="Gevers D."/>
            <person name="Morotomi M."/>
            <person name="Young S.K."/>
            <person name="Zeng Q."/>
            <person name="Gargeya S."/>
            <person name="Fitzgerald M."/>
            <person name="Haas B."/>
            <person name="Abouelleil A."/>
            <person name="Alvarado L."/>
            <person name="Arachchi H.M."/>
            <person name="Berlin A."/>
            <person name="Brown A."/>
            <person name="Chapman S.B."/>
            <person name="Dunbar C."/>
            <person name="Gearin G."/>
            <person name="Goldberg J."/>
            <person name="Griggs A."/>
            <person name="Gujja S."/>
            <person name="Heiman D."/>
            <person name="Howarth C."/>
            <person name="Lui A."/>
            <person name="MacDonald P.J.P."/>
            <person name="Montmayeur A."/>
            <person name="Murphy C."/>
            <person name="Neiman D."/>
            <person name="Pearson M."/>
            <person name="Priest M."/>
            <person name="Roberts A."/>
            <person name="Saif S."/>
            <person name="Shea T."/>
            <person name="Sisk P."/>
            <person name="Stolte C."/>
            <person name="Sykes S."/>
            <person name="Wortman J."/>
            <person name="Nusbaum C."/>
            <person name="Birren B."/>
        </authorList>
    </citation>
    <scope>NUCLEOTIDE SEQUENCE [LARGE SCALE GENOMIC DNA]</scope>
    <source>
        <strain evidence="2 3">YIT 11850</strain>
    </source>
</reference>
<feature type="chain" id="PRO_5003548604" evidence="1">
    <location>
        <begin position="24"/>
        <end position="260"/>
    </location>
</feature>
<keyword evidence="1" id="KW-0732">Signal</keyword>
<dbReference type="AlphaFoldDB" id="H1D1P9"/>
<sequence>MKKLRNIVLAAALLMGGWQAAMAEDLTIAGLGTLPLDSRISITDGKDNVMVDLFKKETKKMGYGKTARALMWSMLAVPPGMNLYPEKAPYPYDSLHLYQLVKRTVSGTYTAAVFVFSGTEDDFFHEGGRKAALFWRDAFREDAGRPTSLFGMPKISTAEFQGFLDEMMKEKGDGSRAVKILTFNPWHAFRDGDGTYHWSQEAKVIITNEKGLSYPLWVYTSLYKEGNRYYLIEVNGSHEAADALGDSLVYGLYQLKRSSK</sequence>
<organism evidence="2 3">
    <name type="scientific">Dialister succinatiphilus YIT 11850</name>
    <dbReference type="NCBI Taxonomy" id="742743"/>
    <lineage>
        <taxon>Bacteria</taxon>
        <taxon>Bacillati</taxon>
        <taxon>Bacillota</taxon>
        <taxon>Negativicutes</taxon>
        <taxon>Veillonellales</taxon>
        <taxon>Veillonellaceae</taxon>
        <taxon>Dialister</taxon>
    </lineage>
</organism>
<keyword evidence="3" id="KW-1185">Reference proteome</keyword>
<evidence type="ECO:0000256" key="1">
    <source>
        <dbReference type="SAM" id="SignalP"/>
    </source>
</evidence>
<dbReference type="OrthoDB" id="1633823at2"/>
<dbReference type="STRING" id="742743.HMPREF9453_01537"/>
<gene>
    <name evidence="2" type="ORF">HMPREF9453_01537</name>
</gene>
<dbReference type="PATRIC" id="fig|742743.3.peg.1571"/>
<dbReference type="EMBL" id="ADLT01000051">
    <property type="protein sequence ID" value="EHO62534.1"/>
    <property type="molecule type" value="Genomic_DNA"/>
</dbReference>
<proteinExistence type="predicted"/>
<feature type="signal peptide" evidence="1">
    <location>
        <begin position="1"/>
        <end position="23"/>
    </location>
</feature>
<dbReference type="Proteomes" id="UP000003277">
    <property type="component" value="Unassembled WGS sequence"/>
</dbReference>
<protein>
    <submittedName>
        <fullName evidence="2">Uncharacterized protein</fullName>
    </submittedName>
</protein>
<evidence type="ECO:0000313" key="2">
    <source>
        <dbReference type="EMBL" id="EHO62534.1"/>
    </source>
</evidence>
<accession>H1D1P9</accession>
<dbReference type="RefSeq" id="WP_008860031.1">
    <property type="nucleotide sequence ID" value="NZ_JH591188.1"/>
</dbReference>
<dbReference type="HOGENOM" id="CLU_1072538_0_0_9"/>